<keyword evidence="3 8" id="KW-0813">Transport</keyword>
<dbReference type="PANTHER" id="PTHR30330">
    <property type="entry name" value="AGSS FAMILY TRANSPORTER, SODIUM-ALANINE"/>
    <property type="match status" value="1"/>
</dbReference>
<sequence>MKRILVSTFLFIAPLTNLLAQAPEPSIDEKIDAAVAPTAQYISDIIFFEIGFGGYAIPLILIWLLAGAIFFTFYLGFINFRGFKHALDLVRGKYDQEDAPGEVSHFQALTAAVSGTVGLGNIAGVAIAISLGGPGATFWMIVAGLLGMSSKFVSCTLGVKYRDVHPDGTVSGGPMHYLNKGLRERGMGKAGKFLAAFFAIMCIGGSLGAGNMFQINQATHQFIAVTGGEESFFGGGNSWMFGLIISVLVGLVILGGMKSIAQVTEKVVPLMCGVYILAAIIVLAVNFTQIPEAFMLILDGAFSGSAIAGGIVGTMIQGLRRGLFSNEAGIGSASIAHSAVKTNVPVTEGFVASLEPFIDTVVVCTMTALVIVVTGAYNVESVDGIALTSASFATVISWFPVVLAVAVILFAFSTMITWSYYGLKSWTYLFGNTKAADISFKVIFCAFIVLGAPMKLNSVVAFSDAMLFAMSIPNMVGLYILSPVVKQEMQAFLTYARSSRKQPLSEDAVEAAQA</sequence>
<feature type="signal peptide" evidence="9">
    <location>
        <begin position="1"/>
        <end position="22"/>
    </location>
</feature>
<dbReference type="OrthoDB" id="9804874at2"/>
<dbReference type="EMBL" id="FZOQ01000001">
    <property type="protein sequence ID" value="SNS02886.1"/>
    <property type="molecule type" value="Genomic_DNA"/>
</dbReference>
<evidence type="ECO:0000256" key="3">
    <source>
        <dbReference type="ARBA" id="ARBA00022448"/>
    </source>
</evidence>
<feature type="chain" id="PRO_5012805546" evidence="9">
    <location>
        <begin position="23"/>
        <end position="514"/>
    </location>
</feature>
<dbReference type="PANTHER" id="PTHR30330:SF3">
    <property type="entry name" value="TRANSCRIPTIONAL REGULATOR, LRP FAMILY"/>
    <property type="match status" value="1"/>
</dbReference>
<dbReference type="AlphaFoldDB" id="A0A239B4K3"/>
<feature type="transmembrane region" description="Helical" evidence="8">
    <location>
        <begin position="233"/>
        <end position="255"/>
    </location>
</feature>
<dbReference type="GO" id="GO:0005886">
    <property type="term" value="C:plasma membrane"/>
    <property type="evidence" value="ECO:0007669"/>
    <property type="project" value="UniProtKB-SubCell"/>
</dbReference>
<comment type="similarity">
    <text evidence="2 8">Belongs to the alanine or glycine:cation symporter (AGCS) (TC 2.A.25) family.</text>
</comment>
<feature type="transmembrane region" description="Helical" evidence="8">
    <location>
        <begin position="435"/>
        <end position="454"/>
    </location>
</feature>
<evidence type="ECO:0000256" key="7">
    <source>
        <dbReference type="ARBA" id="ARBA00023136"/>
    </source>
</evidence>
<feature type="transmembrane region" description="Helical" evidence="8">
    <location>
        <begin position="267"/>
        <end position="287"/>
    </location>
</feature>
<dbReference type="NCBIfam" id="TIGR00835">
    <property type="entry name" value="agcS"/>
    <property type="match status" value="1"/>
</dbReference>
<evidence type="ECO:0000256" key="2">
    <source>
        <dbReference type="ARBA" id="ARBA00009261"/>
    </source>
</evidence>
<organism evidence="10 11">
    <name type="scientific">Pontibacter ummariensis</name>
    <dbReference type="NCBI Taxonomy" id="1610492"/>
    <lineage>
        <taxon>Bacteria</taxon>
        <taxon>Pseudomonadati</taxon>
        <taxon>Bacteroidota</taxon>
        <taxon>Cytophagia</taxon>
        <taxon>Cytophagales</taxon>
        <taxon>Hymenobacteraceae</taxon>
        <taxon>Pontibacter</taxon>
    </lineage>
</organism>
<dbReference type="GO" id="GO:0005283">
    <property type="term" value="F:amino acid:sodium symporter activity"/>
    <property type="evidence" value="ECO:0007669"/>
    <property type="project" value="InterPro"/>
</dbReference>
<feature type="transmembrane region" description="Helical" evidence="8">
    <location>
        <begin position="460"/>
        <end position="481"/>
    </location>
</feature>
<name>A0A239B4K3_9BACT</name>
<dbReference type="InterPro" id="IPR001463">
    <property type="entry name" value="Na/Ala_symport"/>
</dbReference>
<gene>
    <name evidence="10" type="ORF">SAMN06296052_101152</name>
</gene>
<evidence type="ECO:0000256" key="9">
    <source>
        <dbReference type="SAM" id="SignalP"/>
    </source>
</evidence>
<feature type="transmembrane region" description="Helical" evidence="8">
    <location>
        <begin position="293"/>
        <end position="316"/>
    </location>
</feature>
<accession>A0A239B4K3</accession>
<keyword evidence="7 8" id="KW-0472">Membrane</keyword>
<dbReference type="Pfam" id="PF01235">
    <property type="entry name" value="Na_Ala_symp"/>
    <property type="match status" value="1"/>
</dbReference>
<feature type="transmembrane region" description="Helical" evidence="8">
    <location>
        <begin position="357"/>
        <end position="377"/>
    </location>
</feature>
<dbReference type="RefSeq" id="WP_089317247.1">
    <property type="nucleotide sequence ID" value="NZ_FZOQ01000001.1"/>
</dbReference>
<feature type="transmembrane region" description="Helical" evidence="8">
    <location>
        <begin position="397"/>
        <end position="423"/>
    </location>
</feature>
<feature type="transmembrane region" description="Helical" evidence="8">
    <location>
        <begin position="193"/>
        <end position="213"/>
    </location>
</feature>
<evidence type="ECO:0000256" key="1">
    <source>
        <dbReference type="ARBA" id="ARBA00004651"/>
    </source>
</evidence>
<evidence type="ECO:0000256" key="6">
    <source>
        <dbReference type="ARBA" id="ARBA00022989"/>
    </source>
</evidence>
<feature type="transmembrane region" description="Helical" evidence="8">
    <location>
        <begin position="55"/>
        <end position="77"/>
    </location>
</feature>
<dbReference type="PRINTS" id="PR00175">
    <property type="entry name" value="NAALASMPORT"/>
</dbReference>
<keyword evidence="9" id="KW-0732">Signal</keyword>
<comment type="subcellular location">
    <subcellularLocation>
        <location evidence="1 8">Cell membrane</location>
        <topology evidence="1 8">Multi-pass membrane protein</topology>
    </subcellularLocation>
</comment>
<evidence type="ECO:0000256" key="5">
    <source>
        <dbReference type="ARBA" id="ARBA00022692"/>
    </source>
</evidence>
<keyword evidence="6 8" id="KW-1133">Transmembrane helix</keyword>
<protein>
    <submittedName>
        <fullName evidence="10">Alanine or glycine:cation symporter, AGCS family</fullName>
    </submittedName>
</protein>
<evidence type="ECO:0000256" key="8">
    <source>
        <dbReference type="RuleBase" id="RU363064"/>
    </source>
</evidence>
<reference evidence="11" key="1">
    <citation type="submission" date="2017-06" db="EMBL/GenBank/DDBJ databases">
        <authorList>
            <person name="Varghese N."/>
            <person name="Submissions S."/>
        </authorList>
    </citation>
    <scope>NUCLEOTIDE SEQUENCE [LARGE SCALE GENOMIC DNA]</scope>
    <source>
        <strain evidence="11">NKM1</strain>
    </source>
</reference>
<keyword evidence="4 8" id="KW-1003">Cell membrane</keyword>
<evidence type="ECO:0000313" key="10">
    <source>
        <dbReference type="EMBL" id="SNS02886.1"/>
    </source>
</evidence>
<dbReference type="Proteomes" id="UP000198432">
    <property type="component" value="Unassembled WGS sequence"/>
</dbReference>
<proteinExistence type="inferred from homology"/>
<evidence type="ECO:0000256" key="4">
    <source>
        <dbReference type="ARBA" id="ARBA00022475"/>
    </source>
</evidence>
<keyword evidence="11" id="KW-1185">Reference proteome</keyword>
<keyword evidence="8" id="KW-0769">Symport</keyword>
<keyword evidence="5 8" id="KW-0812">Transmembrane</keyword>
<evidence type="ECO:0000313" key="11">
    <source>
        <dbReference type="Proteomes" id="UP000198432"/>
    </source>
</evidence>